<feature type="non-terminal residue" evidence="1">
    <location>
        <position position="98"/>
    </location>
</feature>
<evidence type="ECO:0000313" key="1">
    <source>
        <dbReference type="EMBL" id="VUZ40232.1"/>
    </source>
</evidence>
<evidence type="ECO:0000313" key="2">
    <source>
        <dbReference type="Proteomes" id="UP000321570"/>
    </source>
</evidence>
<organism evidence="1 2">
    <name type="scientific">Hymenolepis diminuta</name>
    <name type="common">Rat tapeworm</name>
    <dbReference type="NCBI Taxonomy" id="6216"/>
    <lineage>
        <taxon>Eukaryota</taxon>
        <taxon>Metazoa</taxon>
        <taxon>Spiralia</taxon>
        <taxon>Lophotrochozoa</taxon>
        <taxon>Platyhelminthes</taxon>
        <taxon>Cestoda</taxon>
        <taxon>Eucestoda</taxon>
        <taxon>Cyclophyllidea</taxon>
        <taxon>Hymenolepididae</taxon>
        <taxon>Hymenolepis</taxon>
    </lineage>
</organism>
<dbReference type="EMBL" id="CABIJS010000033">
    <property type="protein sequence ID" value="VUZ40232.1"/>
    <property type="molecule type" value="Genomic_DNA"/>
</dbReference>
<sequence length="98" mass="11097">MKLHSEVGGSVKNFCRNLNSSPLHSLPNLNSLDEHLIDNVKRQLLISQGEETVEEIFNSLQNLGANWKHLCSRYTTVSSKTQRNPTEIFLRPGILKLP</sequence>
<keyword evidence="2" id="KW-1185">Reference proteome</keyword>
<name>A0A564XZ03_HYMDI</name>
<dbReference type="Proteomes" id="UP000321570">
    <property type="component" value="Unassembled WGS sequence"/>
</dbReference>
<dbReference type="AlphaFoldDB" id="A0A564XZ03"/>
<accession>A0A564XZ03</accession>
<reference evidence="1 2" key="1">
    <citation type="submission" date="2019-07" db="EMBL/GenBank/DDBJ databases">
        <authorList>
            <person name="Jastrzebski P J."/>
            <person name="Paukszto L."/>
            <person name="Jastrzebski P J."/>
        </authorList>
    </citation>
    <scope>NUCLEOTIDE SEQUENCE [LARGE SCALE GENOMIC DNA]</scope>
    <source>
        <strain evidence="1 2">WMS-il1</strain>
    </source>
</reference>
<gene>
    <name evidence="1" type="ORF">WMSIL1_LOCUS1407</name>
</gene>
<protein>
    <submittedName>
        <fullName evidence="1">Uncharacterized protein</fullName>
    </submittedName>
</protein>
<proteinExistence type="predicted"/>